<dbReference type="OrthoDB" id="425354at2759"/>
<dbReference type="InParanoid" id="A0A136IM15"/>
<dbReference type="EMBL" id="KQ964272">
    <property type="protein sequence ID" value="KXJ85973.1"/>
    <property type="molecule type" value="Genomic_DNA"/>
</dbReference>
<accession>A0A136IM15</accession>
<sequence>MAAPKEKTIADLNGQWLLNHKLSTPTENALALQGIGFFVRKTIGLATITVEIKQYEAAPAPPNTTDASVMHIDSTQSASKLSSTQEHRNLDGVSRPHSDWLFGSCEAFSKLVTEDDVKGWVVEKHGAFMGEGWLTGPEEATGPNGTLHLYNYVENKDPKGGWTAAQIWGFQIVDGERRYTRLVTVEKDGKVETLRMVYDYIGPS</sequence>
<evidence type="ECO:0008006" key="3">
    <source>
        <dbReference type="Google" id="ProtNLM"/>
    </source>
</evidence>
<dbReference type="Proteomes" id="UP000070501">
    <property type="component" value="Unassembled WGS sequence"/>
</dbReference>
<keyword evidence="2" id="KW-1185">Reference proteome</keyword>
<organism evidence="1 2">
    <name type="scientific">Microdochium bolleyi</name>
    <dbReference type="NCBI Taxonomy" id="196109"/>
    <lineage>
        <taxon>Eukaryota</taxon>
        <taxon>Fungi</taxon>
        <taxon>Dikarya</taxon>
        <taxon>Ascomycota</taxon>
        <taxon>Pezizomycotina</taxon>
        <taxon>Sordariomycetes</taxon>
        <taxon>Xylariomycetidae</taxon>
        <taxon>Xylariales</taxon>
        <taxon>Microdochiaceae</taxon>
        <taxon>Microdochium</taxon>
    </lineage>
</organism>
<gene>
    <name evidence="1" type="ORF">Micbo1qcDRAFT_186351</name>
</gene>
<name>A0A136IM15_9PEZI</name>
<dbReference type="AlphaFoldDB" id="A0A136IM15"/>
<proteinExistence type="predicted"/>
<dbReference type="InterPro" id="IPR053037">
    <property type="entry name" value="Pericyclase_pydY-like"/>
</dbReference>
<dbReference type="PANTHER" id="PTHR38115">
    <property type="entry name" value="LIPOCALIN-LIKE DOMAIN-CONTAINING PROTEIN"/>
    <property type="match status" value="1"/>
</dbReference>
<evidence type="ECO:0000313" key="1">
    <source>
        <dbReference type="EMBL" id="KXJ85973.1"/>
    </source>
</evidence>
<evidence type="ECO:0000313" key="2">
    <source>
        <dbReference type="Proteomes" id="UP000070501"/>
    </source>
</evidence>
<reference evidence="2" key="1">
    <citation type="submission" date="2016-02" db="EMBL/GenBank/DDBJ databases">
        <title>Draft genome sequence of Microdochium bolleyi, a fungal endophyte of beachgrass.</title>
        <authorList>
            <consortium name="DOE Joint Genome Institute"/>
            <person name="David A.S."/>
            <person name="May G."/>
            <person name="Haridas S."/>
            <person name="Lim J."/>
            <person name="Wang M."/>
            <person name="Labutti K."/>
            <person name="Lipzen A."/>
            <person name="Barry K."/>
            <person name="Grigoriev I.V."/>
        </authorList>
    </citation>
    <scope>NUCLEOTIDE SEQUENCE [LARGE SCALE GENOMIC DNA]</scope>
    <source>
        <strain evidence="2">J235TASD1</strain>
    </source>
</reference>
<protein>
    <recommendedName>
        <fullName evidence="3">Calycin-like protein</fullName>
    </recommendedName>
</protein>
<dbReference type="PANTHER" id="PTHR38115:SF1">
    <property type="entry name" value="LIPOCALIN-LIKE DOMAIN-CONTAINING PROTEIN"/>
    <property type="match status" value="1"/>
</dbReference>